<organism evidence="1 2">
    <name type="scientific">Sphagnum jensenii</name>
    <dbReference type="NCBI Taxonomy" id="128206"/>
    <lineage>
        <taxon>Eukaryota</taxon>
        <taxon>Viridiplantae</taxon>
        <taxon>Streptophyta</taxon>
        <taxon>Embryophyta</taxon>
        <taxon>Bryophyta</taxon>
        <taxon>Sphagnophytina</taxon>
        <taxon>Sphagnopsida</taxon>
        <taxon>Sphagnales</taxon>
        <taxon>Sphagnaceae</taxon>
        <taxon>Sphagnum</taxon>
    </lineage>
</organism>
<proteinExistence type="predicted"/>
<dbReference type="EMBL" id="OZ020097">
    <property type="protein sequence ID" value="CAK9269372.1"/>
    <property type="molecule type" value="Genomic_DNA"/>
</dbReference>
<accession>A0ABP0WSI4</accession>
<protein>
    <submittedName>
        <fullName evidence="1">Uncharacterized protein</fullName>
    </submittedName>
</protein>
<evidence type="ECO:0000313" key="1">
    <source>
        <dbReference type="EMBL" id="CAK9269372.1"/>
    </source>
</evidence>
<dbReference type="PANTHER" id="PTHR34133:SF8">
    <property type="entry name" value="OS07G0633000 PROTEIN"/>
    <property type="match status" value="1"/>
</dbReference>
<keyword evidence="2" id="KW-1185">Reference proteome</keyword>
<gene>
    <name evidence="1" type="ORF">CSSPJE1EN1_LOCUS14850</name>
</gene>
<dbReference type="PANTHER" id="PTHR34133">
    <property type="entry name" value="OS07G0633000 PROTEIN"/>
    <property type="match status" value="1"/>
</dbReference>
<name>A0ABP0WSI4_9BRYO</name>
<dbReference type="Pfam" id="PF09366">
    <property type="entry name" value="DUF1997"/>
    <property type="match status" value="1"/>
</dbReference>
<sequence length="281" mass="30927">MLVKMAGPAQCLPGGLSFPSMVSRRLGGSEFTSLPLNEFYASTSSKGLFVPGTNHFLSIDSKPAKLFTRGPVRANIVKFKARREVKIPFRERSVPASNYLKETERVVRVTFPDSARIKYLGDSKWQSRLRPVTFFSLSATPCVELRVTYEKGMLRLFSNKLRLDTIGLPESIKIPDLLFSLQGELGVLPGPMGPKQVPHMCNFVGSVNLSLGVDLPAPFSLIPEGIAMSVGDEILDRIIGAMEGALLQGIVDDYIIWCRKQSKLVQPTQVQIAQYSPSPGQ</sequence>
<reference evidence="1 2" key="1">
    <citation type="submission" date="2024-02" db="EMBL/GenBank/DDBJ databases">
        <authorList>
            <consortium name="ELIXIR-Norway"/>
            <consortium name="Elixir Norway"/>
        </authorList>
    </citation>
    <scope>NUCLEOTIDE SEQUENCE [LARGE SCALE GENOMIC DNA]</scope>
</reference>
<dbReference type="InterPro" id="IPR018971">
    <property type="entry name" value="DUF1997"/>
</dbReference>
<dbReference type="Proteomes" id="UP001497444">
    <property type="component" value="Chromosome 2"/>
</dbReference>
<evidence type="ECO:0000313" key="2">
    <source>
        <dbReference type="Proteomes" id="UP001497444"/>
    </source>
</evidence>